<dbReference type="InterPro" id="IPR004020">
    <property type="entry name" value="DAPIN"/>
</dbReference>
<reference evidence="3 4" key="1">
    <citation type="journal article" date="2021" name="G3 (Bethesda)">
        <title>Improved contiguity of the threespine stickleback genome using long-read sequencing.</title>
        <authorList>
            <person name="Nath S."/>
            <person name="Shaw D.E."/>
            <person name="White M.A."/>
        </authorList>
    </citation>
    <scope>NUCLEOTIDE SEQUENCE [LARGE SCALE GENOMIC DNA]</scope>
    <source>
        <strain evidence="3 4">Lake Benthic</strain>
    </source>
</reference>
<reference evidence="3" key="3">
    <citation type="submission" date="2025-09" db="UniProtKB">
        <authorList>
            <consortium name="Ensembl"/>
        </authorList>
    </citation>
    <scope>IDENTIFICATION</scope>
</reference>
<protein>
    <submittedName>
        <fullName evidence="3">ETS1-related protein</fullName>
    </submittedName>
</protein>
<dbReference type="SMART" id="SM01289">
    <property type="entry name" value="PYRIN"/>
    <property type="match status" value="1"/>
</dbReference>
<organism evidence="3 4">
    <name type="scientific">Gasterosteus aculeatus aculeatus</name>
    <name type="common">three-spined stickleback</name>
    <dbReference type="NCBI Taxonomy" id="481459"/>
    <lineage>
        <taxon>Eukaryota</taxon>
        <taxon>Metazoa</taxon>
        <taxon>Chordata</taxon>
        <taxon>Craniata</taxon>
        <taxon>Vertebrata</taxon>
        <taxon>Euteleostomi</taxon>
        <taxon>Actinopterygii</taxon>
        <taxon>Neopterygii</taxon>
        <taxon>Teleostei</taxon>
        <taxon>Neoteleostei</taxon>
        <taxon>Acanthomorphata</taxon>
        <taxon>Eupercaria</taxon>
        <taxon>Perciformes</taxon>
        <taxon>Cottioidei</taxon>
        <taxon>Gasterosteales</taxon>
        <taxon>Gasterosteidae</taxon>
        <taxon>Gasterosteus</taxon>
    </lineage>
</organism>
<dbReference type="GeneTree" id="ENSGT00940000166384"/>
<dbReference type="SUPFAM" id="SSF47986">
    <property type="entry name" value="DEATH domain"/>
    <property type="match status" value="1"/>
</dbReference>
<evidence type="ECO:0000256" key="1">
    <source>
        <dbReference type="SAM" id="MobiDB-lite"/>
    </source>
</evidence>
<feature type="domain" description="Pyrin" evidence="2">
    <location>
        <begin position="1"/>
        <end position="90"/>
    </location>
</feature>
<proteinExistence type="predicted"/>
<evidence type="ECO:0000259" key="2">
    <source>
        <dbReference type="PROSITE" id="PS50824"/>
    </source>
</evidence>
<dbReference type="Proteomes" id="UP000007635">
    <property type="component" value="Chromosome XX"/>
</dbReference>
<feature type="region of interest" description="Disordered" evidence="1">
    <location>
        <begin position="181"/>
        <end position="222"/>
    </location>
</feature>
<reference evidence="3" key="2">
    <citation type="submission" date="2025-08" db="UniProtKB">
        <authorList>
            <consortium name="Ensembl"/>
        </authorList>
    </citation>
    <scope>IDENTIFICATION</scope>
</reference>
<sequence length="222" mass="24359">MPPKTPKAAIKDALANLSKDDFEAFCHALIDRPGQPNVPYNKVEGKNFLRIADVLMSTFTEAKAPSVTAELLEEIGCKQQATQLHYPGEDLSFLLDSKAPAQQQQYVAESSYPEPPKASHPYDIKASSDDTCLFNLDSYQEFNWWASCSHEGLTVDQSQTGYQESPQTYQSLVPLNGQFSPAVEGSHSPFVSAEGPSTLHSKSSPSVEKLRRDPSAFCRSGV</sequence>
<evidence type="ECO:0000313" key="4">
    <source>
        <dbReference type="Proteomes" id="UP000007635"/>
    </source>
</evidence>
<dbReference type="Ensembl" id="ENSGACT00000066305.1">
    <property type="protein sequence ID" value="ENSGACP00000070171.1"/>
    <property type="gene ID" value="ENSGACG00000012351.2"/>
</dbReference>
<dbReference type="Gene3D" id="1.10.533.10">
    <property type="entry name" value="Death Domain, Fas"/>
    <property type="match status" value="1"/>
</dbReference>
<dbReference type="Pfam" id="PF02758">
    <property type="entry name" value="PYRIN"/>
    <property type="match status" value="1"/>
</dbReference>
<dbReference type="InterPro" id="IPR011029">
    <property type="entry name" value="DEATH-like_dom_sf"/>
</dbReference>
<accession>A0AAQ4S6Y9</accession>
<dbReference type="PROSITE" id="PS50824">
    <property type="entry name" value="DAPIN"/>
    <property type="match status" value="1"/>
</dbReference>
<dbReference type="AlphaFoldDB" id="A0AAQ4S6Y9"/>
<keyword evidence="4" id="KW-1185">Reference proteome</keyword>
<name>A0AAQ4S6Y9_GASAC</name>
<evidence type="ECO:0000313" key="3">
    <source>
        <dbReference type="Ensembl" id="ENSGACP00000070171.1"/>
    </source>
</evidence>